<evidence type="ECO:0000313" key="15">
    <source>
        <dbReference type="Proteomes" id="UP000002489"/>
    </source>
</evidence>
<keyword evidence="7" id="KW-0645">Protease</keyword>
<evidence type="ECO:0000259" key="13">
    <source>
        <dbReference type="SMART" id="SM01011"/>
    </source>
</evidence>
<evidence type="ECO:0000256" key="7">
    <source>
        <dbReference type="ARBA" id="ARBA00022670"/>
    </source>
</evidence>
<evidence type="ECO:0000256" key="1">
    <source>
        <dbReference type="ARBA" id="ARBA00001424"/>
    </source>
</evidence>
<evidence type="ECO:0000256" key="10">
    <source>
        <dbReference type="ARBA" id="ARBA00023049"/>
    </source>
</evidence>
<keyword evidence="8" id="KW-0479">Metal-binding</keyword>
<dbReference type="InterPro" id="IPR052433">
    <property type="entry name" value="X-Pro_dipept-like"/>
</dbReference>
<comment type="function">
    <text evidence="3">Catalyzes the removal of a penultimate prolyl residue from the N-termini of peptides.</text>
</comment>
<evidence type="ECO:0000256" key="2">
    <source>
        <dbReference type="ARBA" id="ARBA00001936"/>
    </source>
</evidence>
<dbReference type="GO" id="GO:0006508">
    <property type="term" value="P:proteolysis"/>
    <property type="evidence" value="ECO:0007669"/>
    <property type="project" value="UniProtKB-KW"/>
</dbReference>
<dbReference type="Pfam" id="PF00557">
    <property type="entry name" value="Peptidase_M24"/>
    <property type="match status" value="1"/>
</dbReference>
<dbReference type="GO" id="GO:0030145">
    <property type="term" value="F:manganese ion binding"/>
    <property type="evidence" value="ECO:0007669"/>
    <property type="project" value="InterPro"/>
</dbReference>
<evidence type="ECO:0000256" key="11">
    <source>
        <dbReference type="ARBA" id="ARBA00023211"/>
    </source>
</evidence>
<dbReference type="GO" id="GO:0070006">
    <property type="term" value="F:metalloaminopeptidase activity"/>
    <property type="evidence" value="ECO:0007669"/>
    <property type="project" value="InterPro"/>
</dbReference>
<dbReference type="PANTHER" id="PTHR43226">
    <property type="entry name" value="XAA-PRO AMINOPEPTIDASE 3"/>
    <property type="match status" value="1"/>
</dbReference>
<evidence type="ECO:0000313" key="14">
    <source>
        <dbReference type="EnsemblFungi" id="FOXG_02469P0"/>
    </source>
</evidence>
<comment type="catalytic activity">
    <reaction evidence="1">
        <text>Release of any N-terminal amino acid, including proline, that is linked to proline, even from a dipeptide or tripeptide.</text>
        <dbReference type="EC" id="3.4.11.9"/>
    </reaction>
</comment>
<keyword evidence="11" id="KW-0464">Manganese</keyword>
<reference evidence="14" key="2">
    <citation type="submission" date="2025-08" db="UniProtKB">
        <authorList>
            <consortium name="EnsemblFungi"/>
        </authorList>
    </citation>
    <scope>IDENTIFICATION</scope>
    <source>
        <strain evidence="14">4287 / CBS 123668 / FGSC 9935 / NRRL 34936</strain>
    </source>
</reference>
<keyword evidence="6" id="KW-0031">Aminopeptidase</keyword>
<proteinExistence type="inferred from homology"/>
<keyword evidence="9" id="KW-0378">Hydrolase</keyword>
<evidence type="ECO:0000256" key="9">
    <source>
        <dbReference type="ARBA" id="ARBA00022801"/>
    </source>
</evidence>
<comment type="cofactor">
    <cofactor evidence="2">
        <name>Mn(2+)</name>
        <dbReference type="ChEBI" id="CHEBI:29035"/>
    </cofactor>
</comment>
<dbReference type="InterPro" id="IPR007865">
    <property type="entry name" value="Aminopep_P_N"/>
</dbReference>
<organism evidence="14 15">
    <name type="scientific">Fusarium oxysporum (strain Fo5176)</name>
    <name type="common">Fusarium vascular wilt</name>
    <dbReference type="NCBI Taxonomy" id="660025"/>
    <lineage>
        <taxon>Eukaryota</taxon>
        <taxon>Fungi</taxon>
        <taxon>Dikarya</taxon>
        <taxon>Ascomycota</taxon>
        <taxon>Pezizomycotina</taxon>
        <taxon>Sordariomycetes</taxon>
        <taxon>Hypocreomycetidae</taxon>
        <taxon>Hypocreales</taxon>
        <taxon>Nectriaceae</taxon>
        <taxon>Fusarium</taxon>
        <taxon>Fusarium oxysporum species complex</taxon>
    </lineage>
</organism>
<name>A0A0D2XEY0_FUSOF</name>
<evidence type="ECO:0000256" key="12">
    <source>
        <dbReference type="ARBA" id="ARBA00030849"/>
    </source>
</evidence>
<comment type="similarity">
    <text evidence="4">Belongs to the peptidase M24B family.</text>
</comment>
<dbReference type="EnsemblFungi" id="FOXG_02469T0">
    <property type="protein sequence ID" value="FOXG_02469P0"/>
    <property type="gene ID" value="FOXG_02469"/>
</dbReference>
<feature type="domain" description="Aminopeptidase P N-terminal" evidence="13">
    <location>
        <begin position="14"/>
        <end position="133"/>
    </location>
</feature>
<dbReference type="PANTHER" id="PTHR43226:SF1">
    <property type="entry name" value="XAA-PRO DIPEPTIDASE"/>
    <property type="match status" value="1"/>
</dbReference>
<reference evidence="15" key="1">
    <citation type="journal article" date="2012" name="Mol. Plant Microbe Interact.">
        <title>A highly conserved effector in Fusarium oxysporum is required for full virulence on Arabidopsis.</title>
        <authorList>
            <person name="Thatcher L.F."/>
            <person name="Gardiner D.M."/>
            <person name="Kazan K."/>
            <person name="Manners J."/>
        </authorList>
    </citation>
    <scope>NUCLEOTIDE SEQUENCE [LARGE SCALE GENOMIC DNA]</scope>
    <source>
        <strain evidence="15">Fo5176</strain>
    </source>
</reference>
<evidence type="ECO:0000256" key="6">
    <source>
        <dbReference type="ARBA" id="ARBA00022438"/>
    </source>
</evidence>
<dbReference type="InterPro" id="IPR029149">
    <property type="entry name" value="Creatin/AminoP/Spt16_N"/>
</dbReference>
<dbReference type="Proteomes" id="UP000002489">
    <property type="component" value="Unassembled WGS sequence"/>
</dbReference>
<dbReference type="SMART" id="SM01011">
    <property type="entry name" value="AMP_N"/>
    <property type="match status" value="1"/>
</dbReference>
<dbReference type="STRING" id="426428.A0A0D2XEY0"/>
<protein>
    <recommendedName>
        <fullName evidence="5">Xaa-Pro aminopeptidase</fullName>
        <ecNumber evidence="5">3.4.11.9</ecNumber>
    </recommendedName>
    <alternativeName>
        <fullName evidence="12">Aminoacylproline aminopeptidase</fullName>
    </alternativeName>
</protein>
<accession>A0A0D2XEY0</accession>
<dbReference type="AlphaFoldDB" id="A0A0D2XEY0"/>
<dbReference type="SUPFAM" id="SSF53092">
    <property type="entry name" value="Creatinase/prolidase N-terminal domain"/>
    <property type="match status" value="1"/>
</dbReference>
<dbReference type="EC" id="3.4.11.9" evidence="5"/>
<dbReference type="Pfam" id="PF05195">
    <property type="entry name" value="AMP_N"/>
    <property type="match status" value="1"/>
</dbReference>
<dbReference type="Gene3D" id="3.90.230.10">
    <property type="entry name" value="Creatinase/methionine aminopeptidase superfamily"/>
    <property type="match status" value="1"/>
</dbReference>
<evidence type="ECO:0000256" key="3">
    <source>
        <dbReference type="ARBA" id="ARBA00002443"/>
    </source>
</evidence>
<evidence type="ECO:0000256" key="8">
    <source>
        <dbReference type="ARBA" id="ARBA00022723"/>
    </source>
</evidence>
<evidence type="ECO:0000256" key="5">
    <source>
        <dbReference type="ARBA" id="ARBA00012574"/>
    </source>
</evidence>
<dbReference type="CDD" id="cd01087">
    <property type="entry name" value="Prolidase"/>
    <property type="match status" value="1"/>
</dbReference>
<dbReference type="InterPro" id="IPR036005">
    <property type="entry name" value="Creatinase/aminopeptidase-like"/>
</dbReference>
<dbReference type="SUPFAM" id="SSF55920">
    <property type="entry name" value="Creatinase/aminopeptidase"/>
    <property type="match status" value="1"/>
</dbReference>
<evidence type="ECO:0000256" key="4">
    <source>
        <dbReference type="ARBA" id="ARBA00008766"/>
    </source>
</evidence>
<sequence length="434" mass="48156">MVAENYEAVLKGKYPGKDHAKRVVTSSARMSLMPMVFYILRVNQRRSFYYLTGCNLPDCAFVYDIQSAKSTLFIPPINPDDVIWSGLPVSIDEALAQYDVDEVKLTTELNATLAHLGSENPKSSAFAIANQVSDHVSFIGFDNKNFNVLKTAIETSRVVKDEFEVAMLRKANYISGIGHRAVFARAKTAKNEQEFEAAFKERCYSYGVKKMSYDPIAAAGRAAATLHYVPNNAPLEGKLNLLMDAGGEWNNYAADIFTKESRHIYETVLKMQKECISVLKEGVVWDDVHLLAHKIAIDGLLEAGILKGDEDEILKARTSAAFLPHGLGHYLGMDTHDTGGNPNFGDKDKLFRYLRVRGTLPSGSVVTVEPGFIIDPYLEDPVHSKFIDKDVLDKYWDVGGVRIEDNILITKTGSENLTDVPREADEMEALVSGS</sequence>
<keyword evidence="10" id="KW-0482">Metalloprotease</keyword>
<dbReference type="Gene3D" id="3.40.350.10">
    <property type="entry name" value="Creatinase/prolidase N-terminal domain"/>
    <property type="match status" value="1"/>
</dbReference>
<dbReference type="InterPro" id="IPR000994">
    <property type="entry name" value="Pept_M24"/>
</dbReference>